<dbReference type="Pfam" id="PF00378">
    <property type="entry name" value="ECH_1"/>
    <property type="match status" value="1"/>
</dbReference>
<dbReference type="STRING" id="716544.wcw_0450"/>
<dbReference type="SUPFAM" id="SSF52096">
    <property type="entry name" value="ClpP/crotonase"/>
    <property type="match status" value="1"/>
</dbReference>
<sequence>MSVQVVKNDHYTVIRMNRPEKRNALSCALMKEMIAALDEIRQDSDQRAVLFIGEGPVFCSGLDLREMSDLSKSRDSADCLSRLLSIIYSFPLTTVCGVHGAAVAGGAAIMSACDLVYAEEGAKIWFPEVRKGIVAGFVSALLQKQMRMREMKELLLLGDPVSAQRACEMGLVTRVIPDGSLADETKKVLAQILKGAPQTMRLSKELLEKLDSSPLEHSWKVAESFHLQSRASEEAREGALAFIEKREPKWLKQ</sequence>
<dbReference type="EMBL" id="CP001928">
    <property type="protein sequence ID" value="ADI37822.1"/>
    <property type="molecule type" value="Genomic_DNA"/>
</dbReference>
<gene>
    <name evidence="2" type="ordered locus">wcw_0450</name>
</gene>
<dbReference type="InterPro" id="IPR029045">
    <property type="entry name" value="ClpP/crotonase-like_dom_sf"/>
</dbReference>
<proteinExistence type="inferred from homology"/>
<dbReference type="InterPro" id="IPR001753">
    <property type="entry name" value="Enoyl-CoA_hydra/iso"/>
</dbReference>
<dbReference type="HOGENOM" id="CLU_009834_7_3_0"/>
<dbReference type="KEGG" id="wch:wcw_0450"/>
<evidence type="ECO:0000313" key="3">
    <source>
        <dbReference type="Proteomes" id="UP000001505"/>
    </source>
</evidence>
<dbReference type="EC" id="4.1.3.36" evidence="2"/>
<dbReference type="CDD" id="cd06558">
    <property type="entry name" value="crotonase-like"/>
    <property type="match status" value="1"/>
</dbReference>
<dbReference type="PANTHER" id="PTHR42964:SF1">
    <property type="entry name" value="POLYKETIDE BIOSYNTHESIS ENOYL-COA HYDRATASE PKSH-RELATED"/>
    <property type="match status" value="1"/>
</dbReference>
<comment type="similarity">
    <text evidence="1">Belongs to the enoyl-CoA hydratase/isomerase family.</text>
</comment>
<evidence type="ECO:0000256" key="1">
    <source>
        <dbReference type="ARBA" id="ARBA00005254"/>
    </source>
</evidence>
<dbReference type="InterPro" id="IPR051683">
    <property type="entry name" value="Enoyl-CoA_Hydratase/Isomerase"/>
</dbReference>
<dbReference type="Gene3D" id="3.90.226.10">
    <property type="entry name" value="2-enoyl-CoA Hydratase, Chain A, domain 1"/>
    <property type="match status" value="1"/>
</dbReference>
<dbReference type="PANTHER" id="PTHR42964">
    <property type="entry name" value="ENOYL-COA HYDRATASE"/>
    <property type="match status" value="1"/>
</dbReference>
<dbReference type="InterPro" id="IPR014748">
    <property type="entry name" value="Enoyl-CoA_hydra_C"/>
</dbReference>
<dbReference type="GO" id="GO:0008935">
    <property type="term" value="F:1,4-dihydroxy-2-naphthoyl-CoA synthase activity"/>
    <property type="evidence" value="ECO:0007669"/>
    <property type="project" value="UniProtKB-EC"/>
</dbReference>
<dbReference type="Gene3D" id="1.10.12.10">
    <property type="entry name" value="Lyase 2-enoyl-coa Hydratase, Chain A, domain 2"/>
    <property type="match status" value="1"/>
</dbReference>
<evidence type="ECO:0000313" key="2">
    <source>
        <dbReference type="EMBL" id="ADI37822.1"/>
    </source>
</evidence>
<dbReference type="eggNOG" id="COG1024">
    <property type="taxonomic scope" value="Bacteria"/>
</dbReference>
<dbReference type="Proteomes" id="UP000001505">
    <property type="component" value="Chromosome"/>
</dbReference>
<keyword evidence="2" id="KW-0456">Lyase</keyword>
<reference evidence="2 3" key="1">
    <citation type="journal article" date="2010" name="PLoS ONE">
        <title>The Waddlia genome: a window into chlamydial biology.</title>
        <authorList>
            <person name="Bertelli C."/>
            <person name="Collyn F."/>
            <person name="Croxatto A."/>
            <person name="Ruckert C."/>
            <person name="Polkinghorne A."/>
            <person name="Kebbi-Beghdadi C."/>
            <person name="Goesmann A."/>
            <person name="Vaughan L."/>
            <person name="Greub G."/>
        </authorList>
    </citation>
    <scope>NUCLEOTIDE SEQUENCE [LARGE SCALE GENOMIC DNA]</scope>
    <source>
        <strain evidence="3">ATCC VR-1470 / WSU 86-1044</strain>
    </source>
</reference>
<protein>
    <submittedName>
        <fullName evidence="2">Putative naphthoate synthase</fullName>
        <ecNumber evidence="2">4.1.3.36</ecNumber>
    </submittedName>
</protein>
<organism evidence="2 3">
    <name type="scientific">Waddlia chondrophila (strain ATCC VR-1470 / WSU 86-1044)</name>
    <dbReference type="NCBI Taxonomy" id="716544"/>
    <lineage>
        <taxon>Bacteria</taxon>
        <taxon>Pseudomonadati</taxon>
        <taxon>Chlamydiota</taxon>
        <taxon>Chlamydiia</taxon>
        <taxon>Parachlamydiales</taxon>
        <taxon>Waddliaceae</taxon>
        <taxon>Waddlia</taxon>
    </lineage>
</organism>
<dbReference type="OrthoDB" id="370015at2"/>
<dbReference type="RefSeq" id="WP_013181550.1">
    <property type="nucleotide sequence ID" value="NC_014225.1"/>
</dbReference>
<keyword evidence="3" id="KW-1185">Reference proteome</keyword>
<name>D6YUL1_WADCW</name>
<dbReference type="AlphaFoldDB" id="D6YUL1"/>
<accession>D6YUL1</accession>